<comment type="caution">
    <text evidence="2">The sequence shown here is derived from an EMBL/GenBank/DDBJ whole genome shotgun (WGS) entry which is preliminary data.</text>
</comment>
<accession>A0AAP0G0P7</accession>
<dbReference type="Proteomes" id="UP001418222">
    <property type="component" value="Unassembled WGS sequence"/>
</dbReference>
<organism evidence="2 3">
    <name type="scientific">Platanthera zijinensis</name>
    <dbReference type="NCBI Taxonomy" id="2320716"/>
    <lineage>
        <taxon>Eukaryota</taxon>
        <taxon>Viridiplantae</taxon>
        <taxon>Streptophyta</taxon>
        <taxon>Embryophyta</taxon>
        <taxon>Tracheophyta</taxon>
        <taxon>Spermatophyta</taxon>
        <taxon>Magnoliopsida</taxon>
        <taxon>Liliopsida</taxon>
        <taxon>Asparagales</taxon>
        <taxon>Orchidaceae</taxon>
        <taxon>Orchidoideae</taxon>
        <taxon>Orchideae</taxon>
        <taxon>Orchidinae</taxon>
        <taxon>Platanthera</taxon>
    </lineage>
</organism>
<sequence>MKKEATEFVQKCRSCQVHANVPRQPPVALTSLQGAWPFVQWGIDLLGPLPLASCQRKFIIMKIDYFTKWVEAEPPKRMRNNSSGRTSCAASAYRQSSSLTTTPNSPESPLPSCARN</sequence>
<dbReference type="GO" id="GO:0003676">
    <property type="term" value="F:nucleic acid binding"/>
    <property type="evidence" value="ECO:0007669"/>
    <property type="project" value="InterPro"/>
</dbReference>
<feature type="region of interest" description="Disordered" evidence="1">
    <location>
        <begin position="74"/>
        <end position="116"/>
    </location>
</feature>
<dbReference type="InterPro" id="IPR012337">
    <property type="entry name" value="RNaseH-like_sf"/>
</dbReference>
<dbReference type="Gene3D" id="3.30.420.10">
    <property type="entry name" value="Ribonuclease H-like superfamily/Ribonuclease H"/>
    <property type="match status" value="1"/>
</dbReference>
<dbReference type="SUPFAM" id="SSF53098">
    <property type="entry name" value="Ribonuclease H-like"/>
    <property type="match status" value="1"/>
</dbReference>
<dbReference type="AlphaFoldDB" id="A0AAP0G0P7"/>
<dbReference type="EMBL" id="JBBWWQ010000014">
    <property type="protein sequence ID" value="KAK8931058.1"/>
    <property type="molecule type" value="Genomic_DNA"/>
</dbReference>
<protein>
    <recommendedName>
        <fullName evidence="4">Integrase</fullName>
    </recommendedName>
</protein>
<name>A0AAP0G0P7_9ASPA</name>
<dbReference type="PANTHER" id="PTHR47266">
    <property type="entry name" value="ENDONUCLEASE-RELATED"/>
    <property type="match status" value="1"/>
</dbReference>
<gene>
    <name evidence="2" type="ORF">KSP39_PZI016366</name>
</gene>
<keyword evidence="3" id="KW-1185">Reference proteome</keyword>
<evidence type="ECO:0000313" key="3">
    <source>
        <dbReference type="Proteomes" id="UP001418222"/>
    </source>
</evidence>
<evidence type="ECO:0000256" key="1">
    <source>
        <dbReference type="SAM" id="MobiDB-lite"/>
    </source>
</evidence>
<evidence type="ECO:0000313" key="2">
    <source>
        <dbReference type="EMBL" id="KAK8931058.1"/>
    </source>
</evidence>
<dbReference type="InterPro" id="IPR036397">
    <property type="entry name" value="RNaseH_sf"/>
</dbReference>
<reference evidence="2 3" key="1">
    <citation type="journal article" date="2022" name="Nat. Plants">
        <title>Genomes of leafy and leafless Platanthera orchids illuminate the evolution of mycoheterotrophy.</title>
        <authorList>
            <person name="Li M.H."/>
            <person name="Liu K.W."/>
            <person name="Li Z."/>
            <person name="Lu H.C."/>
            <person name="Ye Q.L."/>
            <person name="Zhang D."/>
            <person name="Wang J.Y."/>
            <person name="Li Y.F."/>
            <person name="Zhong Z.M."/>
            <person name="Liu X."/>
            <person name="Yu X."/>
            <person name="Liu D.K."/>
            <person name="Tu X.D."/>
            <person name="Liu B."/>
            <person name="Hao Y."/>
            <person name="Liao X.Y."/>
            <person name="Jiang Y.T."/>
            <person name="Sun W.H."/>
            <person name="Chen J."/>
            <person name="Chen Y.Q."/>
            <person name="Ai Y."/>
            <person name="Zhai J.W."/>
            <person name="Wu S.S."/>
            <person name="Zhou Z."/>
            <person name="Hsiao Y.Y."/>
            <person name="Wu W.L."/>
            <person name="Chen Y.Y."/>
            <person name="Lin Y.F."/>
            <person name="Hsu J.L."/>
            <person name="Li C.Y."/>
            <person name="Wang Z.W."/>
            <person name="Zhao X."/>
            <person name="Zhong W.Y."/>
            <person name="Ma X.K."/>
            <person name="Ma L."/>
            <person name="Huang J."/>
            <person name="Chen G.Z."/>
            <person name="Huang M.Z."/>
            <person name="Huang L."/>
            <person name="Peng D.H."/>
            <person name="Luo Y.B."/>
            <person name="Zou S.Q."/>
            <person name="Chen S.P."/>
            <person name="Lan S."/>
            <person name="Tsai W.C."/>
            <person name="Van de Peer Y."/>
            <person name="Liu Z.J."/>
        </authorList>
    </citation>
    <scope>NUCLEOTIDE SEQUENCE [LARGE SCALE GENOMIC DNA]</scope>
    <source>
        <strain evidence="2">Lor287</strain>
    </source>
</reference>
<dbReference type="InterPro" id="IPR052160">
    <property type="entry name" value="Gypsy_RT_Integrase-like"/>
</dbReference>
<proteinExistence type="predicted"/>
<feature type="compositionally biased region" description="Polar residues" evidence="1">
    <location>
        <begin position="80"/>
        <end position="107"/>
    </location>
</feature>
<evidence type="ECO:0008006" key="4">
    <source>
        <dbReference type="Google" id="ProtNLM"/>
    </source>
</evidence>